<reference evidence="4 5" key="1">
    <citation type="submission" date="2019-07" db="EMBL/GenBank/DDBJ databases">
        <title>R&amp;d 2014.</title>
        <authorList>
            <person name="Klenk H.-P."/>
        </authorList>
    </citation>
    <scope>NUCLEOTIDE SEQUENCE [LARGE SCALE GENOMIC DNA]</scope>
    <source>
        <strain evidence="4 5">DSM 43868</strain>
    </source>
</reference>
<evidence type="ECO:0000256" key="3">
    <source>
        <dbReference type="ARBA" id="ARBA00035646"/>
    </source>
</evidence>
<dbReference type="PANTHER" id="PTHR35344">
    <property type="entry name" value="GAS VESICLE STRUCTURAL PROTEIN 2-RELATED"/>
    <property type="match status" value="1"/>
</dbReference>
<protein>
    <submittedName>
        <fullName evidence="4">Gas vesicle protein GvpA/GvpJ/GvpM family</fullName>
    </submittedName>
</protein>
<dbReference type="PANTHER" id="PTHR35344:SF4">
    <property type="entry name" value="GAS VESICLE PROTEIN A1"/>
    <property type="match status" value="1"/>
</dbReference>
<keyword evidence="5" id="KW-1185">Reference proteome</keyword>
<evidence type="ECO:0000256" key="1">
    <source>
        <dbReference type="ARBA" id="ARBA00022987"/>
    </source>
</evidence>
<sequence length="332" mass="36714">MRESAPLQPVRDPQVTLPDLLAVLLNKGVYLNLDLIISVAEIPLIGVNLRATLAGMETMLEYGMMQQWDKQTRASVQRSIARQVPLLPEEEVVARMAGGVYAEEVHRSWRPGTVYLTDRRLLVFRRDPAEVLWQTPWESIRAVTLPDERTVGGEHRHRMLVELVDGSSRLLSARDPERLLSLVAARVPGGGLTQTPRAVGSRPGSATLTEALHAELSPDVLRESRAWYQETRSGSALWREGTARLDRRAGLTWRSPSDARAAVNLVPQDIAGVEVRRSSTPSGEADVLAVATGHGVVLLAVEDAARWAELIRRITEESTSHHVREVDSAAHR</sequence>
<name>A0A562IDP0_MICOL</name>
<evidence type="ECO:0000313" key="4">
    <source>
        <dbReference type="EMBL" id="TWH69080.1"/>
    </source>
</evidence>
<dbReference type="RefSeq" id="WP_145775731.1">
    <property type="nucleotide sequence ID" value="NZ_BAAATQ010000097.1"/>
</dbReference>
<dbReference type="GO" id="GO:0012506">
    <property type="term" value="C:vesicle membrane"/>
    <property type="evidence" value="ECO:0007669"/>
    <property type="project" value="InterPro"/>
</dbReference>
<gene>
    <name evidence="4" type="ORF">JD77_04082</name>
</gene>
<dbReference type="GO" id="GO:0005198">
    <property type="term" value="F:structural molecule activity"/>
    <property type="evidence" value="ECO:0007669"/>
    <property type="project" value="InterPro"/>
</dbReference>
<comment type="caution">
    <text evidence="4">The sequence shown here is derived from an EMBL/GenBank/DDBJ whole genome shotgun (WGS) entry which is preliminary data.</text>
</comment>
<dbReference type="InterPro" id="IPR000638">
    <property type="entry name" value="Gas-vesicle_GvpA-like"/>
</dbReference>
<accession>A0A562IDP0</accession>
<dbReference type="Pfam" id="PF00741">
    <property type="entry name" value="Gas_vesicle"/>
    <property type="match status" value="1"/>
</dbReference>
<comment type="subcellular location">
    <subcellularLocation>
        <location evidence="2">Gas vesicle</location>
    </subcellularLocation>
</comment>
<dbReference type="GO" id="GO:0031411">
    <property type="term" value="C:gas vesicle"/>
    <property type="evidence" value="ECO:0007669"/>
    <property type="project" value="UniProtKB-SubCell"/>
</dbReference>
<keyword evidence="1" id="KW-0304">Gas vesicle</keyword>
<dbReference type="Proteomes" id="UP000319825">
    <property type="component" value="Unassembled WGS sequence"/>
</dbReference>
<proteinExistence type="inferred from homology"/>
<organism evidence="4 5">
    <name type="scientific">Micromonospora olivasterospora</name>
    <dbReference type="NCBI Taxonomy" id="1880"/>
    <lineage>
        <taxon>Bacteria</taxon>
        <taxon>Bacillati</taxon>
        <taxon>Actinomycetota</taxon>
        <taxon>Actinomycetes</taxon>
        <taxon>Micromonosporales</taxon>
        <taxon>Micromonosporaceae</taxon>
        <taxon>Micromonospora</taxon>
    </lineage>
</organism>
<evidence type="ECO:0000313" key="5">
    <source>
        <dbReference type="Proteomes" id="UP000319825"/>
    </source>
</evidence>
<dbReference type="OrthoDB" id="4961198at2"/>
<comment type="similarity">
    <text evidence="3">Belongs to the gas vesicle GvpA family.</text>
</comment>
<evidence type="ECO:0000256" key="2">
    <source>
        <dbReference type="ARBA" id="ARBA00035108"/>
    </source>
</evidence>
<dbReference type="InterPro" id="IPR050530">
    <property type="entry name" value="GvpA"/>
</dbReference>
<dbReference type="AlphaFoldDB" id="A0A562IDP0"/>
<dbReference type="EMBL" id="VLKE01000001">
    <property type="protein sequence ID" value="TWH69080.1"/>
    <property type="molecule type" value="Genomic_DNA"/>
</dbReference>